<evidence type="ECO:0000313" key="2">
    <source>
        <dbReference type="EMBL" id="AGM32566.1"/>
    </source>
</evidence>
<feature type="domain" description="Ribosomal protein mS38 C-terminal" evidence="1">
    <location>
        <begin position="140"/>
        <end position="173"/>
    </location>
</feature>
<dbReference type="EMBL" id="KC740742">
    <property type="protein sequence ID" value="AGM32566.1"/>
    <property type="molecule type" value="mRNA"/>
</dbReference>
<reference evidence="2" key="1">
    <citation type="submission" date="2013-03" db="EMBL/GenBank/DDBJ databases">
        <title>Immune-Related transcriptome of Coptotermes formosanus Shiraki workers: the defense mechanism.</title>
        <authorList>
            <person name="Hussain A."/>
            <person name="Li Y.F."/>
            <person name="Wen S.Y."/>
        </authorList>
    </citation>
    <scope>NUCLEOTIDE SEQUENCE</scope>
</reference>
<dbReference type="Pfam" id="PF08213">
    <property type="entry name" value="COX24_C"/>
    <property type="match status" value="1"/>
</dbReference>
<dbReference type="InterPro" id="IPR013177">
    <property type="entry name" value="Ribosomal_mS38_C"/>
</dbReference>
<evidence type="ECO:0000259" key="1">
    <source>
        <dbReference type="SMART" id="SM01155"/>
    </source>
</evidence>
<protein>
    <recommendedName>
        <fullName evidence="1">Ribosomal protein mS38 C-terminal domain-containing protein</fullName>
    </recommendedName>
</protein>
<accession>R4UWC2</accession>
<proteinExistence type="evidence at transcript level"/>
<dbReference type="AlphaFoldDB" id="R4UWC2"/>
<organism evidence="2">
    <name type="scientific">Coptotermes formosanus</name>
    <name type="common">Formosan subterranean termite</name>
    <dbReference type="NCBI Taxonomy" id="36987"/>
    <lineage>
        <taxon>Eukaryota</taxon>
        <taxon>Metazoa</taxon>
        <taxon>Ecdysozoa</taxon>
        <taxon>Arthropoda</taxon>
        <taxon>Hexapoda</taxon>
        <taxon>Insecta</taxon>
        <taxon>Pterygota</taxon>
        <taxon>Neoptera</taxon>
        <taxon>Polyneoptera</taxon>
        <taxon>Dictyoptera</taxon>
        <taxon>Blattodea</taxon>
        <taxon>Blattoidea</taxon>
        <taxon>Termitoidae</taxon>
        <taxon>Rhinotermitidae</taxon>
        <taxon>Coptotermes</taxon>
    </lineage>
</organism>
<name>R4UWC2_COPFO</name>
<dbReference type="SMART" id="SM01155">
    <property type="entry name" value="DUF1713"/>
    <property type="match status" value="1"/>
</dbReference>
<sequence>MLSVQRALSRCFPVSRFMCLGICNSHKYLNSASTELQRNNELSACPKTYSPLQIHRCTPHIIELVKQSSAVPGMSRIQLAQIQHLDLSQFDHRSQAKIELPVISTADIFKLPPLRHIIESNHEPKYYIDAPTHGELVQKQAARLIVIRRRKMKKHKLKKLRIKMKYEWAKVRQRREMRKEKAFQAGLISQIKEAERFDAEKYVAERLQEAHKVPLPRTWKGKRLPFWIIKQKLGIQ</sequence>